<keyword evidence="9" id="KW-0460">Magnesium</keyword>
<accession>D2MNM0</accession>
<evidence type="ECO:0000256" key="4">
    <source>
        <dbReference type="ARBA" id="ARBA00022490"/>
    </source>
</evidence>
<dbReference type="Gene3D" id="3.40.50.300">
    <property type="entry name" value="P-loop containing nucleotide triphosphate hydrolases"/>
    <property type="match status" value="1"/>
</dbReference>
<dbReference type="GO" id="GO:0016787">
    <property type="term" value="F:hydrolase activity"/>
    <property type="evidence" value="ECO:0007669"/>
    <property type="project" value="UniProtKB-KW"/>
</dbReference>
<dbReference type="PANTHER" id="PTHR33540:SF2">
    <property type="entry name" value="TRNA THREONYLCARBAMOYLADENOSINE BIOSYNTHESIS PROTEIN TSAE"/>
    <property type="match status" value="1"/>
</dbReference>
<dbReference type="PANTHER" id="PTHR33540">
    <property type="entry name" value="TRNA THREONYLCARBAMOYLADENOSINE BIOSYNTHESIS PROTEIN TSAE"/>
    <property type="match status" value="1"/>
</dbReference>
<protein>
    <recommendedName>
        <fullName evidence="3">tRNA threonylcarbamoyladenosine biosynthesis protein TsaE</fullName>
    </recommendedName>
    <alternativeName>
        <fullName evidence="10">t(6)A37 threonylcarbamoyladenosine biosynthesis protein TsaE</fullName>
    </alternativeName>
</protein>
<evidence type="ECO:0000313" key="11">
    <source>
        <dbReference type="EMBL" id="EFC05811.1"/>
    </source>
</evidence>
<dbReference type="AlphaFoldDB" id="D2MNM0"/>
<comment type="caution">
    <text evidence="11">The sequence shown here is derived from an EMBL/GenBank/DDBJ whole genome shotgun (WGS) entry which is preliminary data.</text>
</comment>
<dbReference type="RefSeq" id="WP_006626991.1">
    <property type="nucleotide sequence ID" value="NZ_ADFR01000004.1"/>
</dbReference>
<comment type="subcellular location">
    <subcellularLocation>
        <location evidence="1">Cytoplasm</location>
    </subcellularLocation>
</comment>
<keyword evidence="11" id="KW-0378">Hydrolase</keyword>
<sequence length="150" mass="17124">MKAYTYISHSIQETFYLGEKIGKQAFPGFLLLLDGDLGAGKTALTKGIGKGLNVSKTITSPTFNIQKIYKGRIVLNHIDAYRLEGMIQDLGFDEYFDEEAVTVIEWSHFMSYLLPDEYLNCTVTIQSDDSRVYHFEANGKQYENFLEELQ</sequence>
<dbReference type="STRING" id="679192.HMPREF9013_0001"/>
<keyword evidence="7" id="KW-0547">Nucleotide-binding</keyword>
<dbReference type="NCBIfam" id="TIGR00150">
    <property type="entry name" value="T6A_YjeE"/>
    <property type="match status" value="1"/>
</dbReference>
<dbReference type="eggNOG" id="COG0802">
    <property type="taxonomic scope" value="Bacteria"/>
</dbReference>
<keyword evidence="4" id="KW-0963">Cytoplasm</keyword>
<dbReference type="EMBL" id="ADFR01000004">
    <property type="protein sequence ID" value="EFC05811.1"/>
    <property type="molecule type" value="Genomic_DNA"/>
</dbReference>
<dbReference type="GO" id="GO:0005524">
    <property type="term" value="F:ATP binding"/>
    <property type="evidence" value="ECO:0007669"/>
    <property type="project" value="UniProtKB-KW"/>
</dbReference>
<dbReference type="Pfam" id="PF02367">
    <property type="entry name" value="TsaE"/>
    <property type="match status" value="1"/>
</dbReference>
<comment type="similarity">
    <text evidence="2">Belongs to the TsaE family.</text>
</comment>
<keyword evidence="8" id="KW-0067">ATP-binding</keyword>
<dbReference type="GO" id="GO:0046872">
    <property type="term" value="F:metal ion binding"/>
    <property type="evidence" value="ECO:0007669"/>
    <property type="project" value="UniProtKB-KW"/>
</dbReference>
<evidence type="ECO:0000256" key="3">
    <source>
        <dbReference type="ARBA" id="ARBA00019010"/>
    </source>
</evidence>
<reference evidence="12" key="1">
    <citation type="submission" date="2009-12" db="EMBL/GenBank/DDBJ databases">
        <title>Sequence of Clostridiales genomosp. BVAB3 str. UPII9-5.</title>
        <authorList>
            <person name="Madupu R."/>
            <person name="Durkin A.S."/>
            <person name="Torralba M."/>
            <person name="Methe B."/>
            <person name="Sutton G.G."/>
            <person name="Strausberg R.L."/>
            <person name="Nelson K.E."/>
        </authorList>
    </citation>
    <scope>NUCLEOTIDE SEQUENCE [LARGE SCALE GENOMIC DNA]</scope>
    <source>
        <strain evidence="12">W1219</strain>
    </source>
</reference>
<keyword evidence="5" id="KW-0819">tRNA processing</keyword>
<evidence type="ECO:0000256" key="10">
    <source>
        <dbReference type="ARBA" id="ARBA00032441"/>
    </source>
</evidence>
<dbReference type="Proteomes" id="UP000005017">
    <property type="component" value="Unassembled WGS sequence"/>
</dbReference>
<dbReference type="InterPro" id="IPR003442">
    <property type="entry name" value="T6A_TsaE"/>
</dbReference>
<gene>
    <name evidence="11" type="ORF">HMPREF9013_0001</name>
</gene>
<keyword evidence="6" id="KW-0479">Metal-binding</keyword>
<proteinExistence type="inferred from homology"/>
<keyword evidence="12" id="KW-1185">Reference proteome</keyword>
<evidence type="ECO:0000256" key="8">
    <source>
        <dbReference type="ARBA" id="ARBA00022840"/>
    </source>
</evidence>
<name>D2MNM0_9FIRM</name>
<dbReference type="GO" id="GO:0005737">
    <property type="term" value="C:cytoplasm"/>
    <property type="evidence" value="ECO:0007669"/>
    <property type="project" value="UniProtKB-SubCell"/>
</dbReference>
<evidence type="ECO:0000256" key="9">
    <source>
        <dbReference type="ARBA" id="ARBA00022842"/>
    </source>
</evidence>
<dbReference type="GO" id="GO:0002949">
    <property type="term" value="P:tRNA threonylcarbamoyladenosine modification"/>
    <property type="evidence" value="ECO:0007669"/>
    <property type="project" value="InterPro"/>
</dbReference>
<evidence type="ECO:0000256" key="2">
    <source>
        <dbReference type="ARBA" id="ARBA00007599"/>
    </source>
</evidence>
<evidence type="ECO:0000256" key="6">
    <source>
        <dbReference type="ARBA" id="ARBA00022723"/>
    </source>
</evidence>
<evidence type="ECO:0000256" key="1">
    <source>
        <dbReference type="ARBA" id="ARBA00004496"/>
    </source>
</evidence>
<evidence type="ECO:0000313" key="12">
    <source>
        <dbReference type="Proteomes" id="UP000005017"/>
    </source>
</evidence>
<dbReference type="SUPFAM" id="SSF52540">
    <property type="entry name" value="P-loop containing nucleoside triphosphate hydrolases"/>
    <property type="match status" value="1"/>
</dbReference>
<evidence type="ECO:0000256" key="7">
    <source>
        <dbReference type="ARBA" id="ARBA00022741"/>
    </source>
</evidence>
<organism evidence="11 12">
    <name type="scientific">Bulleidia extructa W1219</name>
    <dbReference type="NCBI Taxonomy" id="679192"/>
    <lineage>
        <taxon>Bacteria</taxon>
        <taxon>Bacillati</taxon>
        <taxon>Bacillota</taxon>
        <taxon>Erysipelotrichia</taxon>
        <taxon>Erysipelotrichales</taxon>
        <taxon>Erysipelotrichaceae</taxon>
        <taxon>Bulleidia</taxon>
    </lineage>
</organism>
<dbReference type="InterPro" id="IPR027417">
    <property type="entry name" value="P-loop_NTPase"/>
</dbReference>
<evidence type="ECO:0000256" key="5">
    <source>
        <dbReference type="ARBA" id="ARBA00022694"/>
    </source>
</evidence>
<dbReference type="OrthoDB" id="9815896at2"/>